<evidence type="ECO:0000256" key="1">
    <source>
        <dbReference type="SAM" id="SignalP"/>
    </source>
</evidence>
<dbReference type="Proteomes" id="UP001575105">
    <property type="component" value="Unassembled WGS sequence"/>
</dbReference>
<dbReference type="Gene3D" id="2.40.160.20">
    <property type="match status" value="1"/>
</dbReference>
<dbReference type="Pfam" id="PF05736">
    <property type="entry name" value="OprF"/>
    <property type="match status" value="1"/>
</dbReference>
<dbReference type="RefSeq" id="WP_425345635.1">
    <property type="nucleotide sequence ID" value="NZ_JBGUBD010000005.1"/>
</dbReference>
<feature type="domain" description="Outer membrane porin F N-terminal" evidence="2">
    <location>
        <begin position="37"/>
        <end position="174"/>
    </location>
</feature>
<proteinExistence type="predicted"/>
<organism evidence="3 4">
    <name type="scientific">Natronomicrosphaera hydrolytica</name>
    <dbReference type="NCBI Taxonomy" id="3242702"/>
    <lineage>
        <taxon>Bacteria</taxon>
        <taxon>Pseudomonadati</taxon>
        <taxon>Planctomycetota</taxon>
        <taxon>Phycisphaerae</taxon>
        <taxon>Phycisphaerales</taxon>
        <taxon>Phycisphaeraceae</taxon>
        <taxon>Natronomicrosphaera</taxon>
    </lineage>
</organism>
<feature type="signal peptide" evidence="1">
    <location>
        <begin position="1"/>
        <end position="20"/>
    </location>
</feature>
<sequence>MRYLMMSLLAVVVFSAPALAQQPGAFGPRQGDWEMTVAGFGASDRNIDNGNIAVTGEVGHYLTRELLVGARQDLSWVGGSDTSDSYAGATRAVAQWHFDFGEWRPFVGANLGYVYGRDRADSGTVGPEGGVKWYLQETTFVFARAGFDVEFRSSSDIDRRRGSWTYALGLGFNF</sequence>
<reference evidence="3 4" key="1">
    <citation type="submission" date="2024-08" db="EMBL/GenBank/DDBJ databases">
        <title>Whole-genome sequencing of halo(alkali)philic microorganisms from hypersaline lakes.</title>
        <authorList>
            <person name="Sorokin D.Y."/>
            <person name="Merkel A.Y."/>
            <person name="Messina E."/>
            <person name="Yakimov M."/>
        </authorList>
    </citation>
    <scope>NUCLEOTIDE SEQUENCE [LARGE SCALE GENOMIC DNA]</scope>
    <source>
        <strain evidence="3 4">AB-hyl4</strain>
    </source>
</reference>
<dbReference type="InterPro" id="IPR011250">
    <property type="entry name" value="OMP/PagP_B-barrel"/>
</dbReference>
<evidence type="ECO:0000259" key="2">
    <source>
        <dbReference type="Pfam" id="PF05736"/>
    </source>
</evidence>
<evidence type="ECO:0000313" key="4">
    <source>
        <dbReference type="Proteomes" id="UP001575105"/>
    </source>
</evidence>
<comment type="caution">
    <text evidence="3">The sequence shown here is derived from an EMBL/GenBank/DDBJ whole genome shotgun (WGS) entry which is preliminary data.</text>
</comment>
<feature type="chain" id="PRO_5045415356" evidence="1">
    <location>
        <begin position="21"/>
        <end position="174"/>
    </location>
</feature>
<protein>
    <submittedName>
        <fullName evidence="3">Outer membrane beta-barrel protein</fullName>
    </submittedName>
</protein>
<evidence type="ECO:0000313" key="3">
    <source>
        <dbReference type="EMBL" id="MFA9478709.1"/>
    </source>
</evidence>
<dbReference type="SUPFAM" id="SSF56925">
    <property type="entry name" value="OMPA-like"/>
    <property type="match status" value="1"/>
</dbReference>
<keyword evidence="1" id="KW-0732">Signal</keyword>
<name>A0ABV4U7B7_9BACT</name>
<dbReference type="EMBL" id="JBGUBD010000005">
    <property type="protein sequence ID" value="MFA9478709.1"/>
    <property type="molecule type" value="Genomic_DNA"/>
</dbReference>
<gene>
    <name evidence="3" type="ORF">ACERK3_10410</name>
</gene>
<accession>A0ABV4U7B7</accession>
<dbReference type="InterPro" id="IPR008722">
    <property type="entry name" value="OprF_membrane_N"/>
</dbReference>
<keyword evidence="4" id="KW-1185">Reference proteome</keyword>